<dbReference type="Gene3D" id="3.30.10.10">
    <property type="entry name" value="Trypsin Inhibitor V, subunit A"/>
    <property type="match status" value="1"/>
</dbReference>
<dbReference type="InterPro" id="IPR021719">
    <property type="entry name" value="Prot_inh_I78"/>
</dbReference>
<dbReference type="Proteomes" id="UP000197783">
    <property type="component" value="Unassembled WGS sequence"/>
</dbReference>
<comment type="caution">
    <text evidence="1">The sequence shown here is derived from an EMBL/GenBank/DDBJ whole genome shotgun (WGS) entry which is preliminary data.</text>
</comment>
<dbReference type="AlphaFoldDB" id="A0A245ZSK6"/>
<accession>A0A245ZSK6</accession>
<reference evidence="1 2" key="1">
    <citation type="submission" date="2017-03" db="EMBL/GenBank/DDBJ databases">
        <title>Genome sequence of Sphingomonas mucosissima DSM 17494.</title>
        <authorList>
            <person name="Poehlein A."/>
            <person name="Wuebbeler J.H."/>
            <person name="Steinbuechel A."/>
            <person name="Daniel R."/>
        </authorList>
    </citation>
    <scope>NUCLEOTIDE SEQUENCE [LARGE SCALE GENOMIC DNA]</scope>
    <source>
        <strain evidence="1 2">DSM 17494</strain>
    </source>
</reference>
<gene>
    <name evidence="1" type="ORF">SPMU_10750</name>
</gene>
<sequence>MKAIVLAAVLLAGCATTDRESTSAEPKAGCNAAAVQDLVGKPLSAAQADAKRRAGAAMVRSYETGAALTMDYRADRLNIETDTNGTVVKLSCG</sequence>
<evidence type="ECO:0000313" key="1">
    <source>
        <dbReference type="EMBL" id="OWK32733.1"/>
    </source>
</evidence>
<dbReference type="PANTHER" id="PTHR39600:SF1">
    <property type="entry name" value="PEPTIDASE INHIBITOR I78 FAMILY PROTEIN"/>
    <property type="match status" value="1"/>
</dbReference>
<organism evidence="1 2">
    <name type="scientific">Sphingomonas mucosissima</name>
    <dbReference type="NCBI Taxonomy" id="370959"/>
    <lineage>
        <taxon>Bacteria</taxon>
        <taxon>Pseudomonadati</taxon>
        <taxon>Pseudomonadota</taxon>
        <taxon>Alphaproteobacteria</taxon>
        <taxon>Sphingomonadales</taxon>
        <taxon>Sphingomonadaceae</taxon>
        <taxon>Sphingomonas</taxon>
    </lineage>
</organism>
<dbReference type="EMBL" id="NBBJ01000001">
    <property type="protein sequence ID" value="OWK32733.1"/>
    <property type="molecule type" value="Genomic_DNA"/>
</dbReference>
<proteinExistence type="predicted"/>
<name>A0A245ZSK6_9SPHN</name>
<dbReference type="RefSeq" id="WP_088332550.1">
    <property type="nucleotide sequence ID" value="NZ_NBBJ01000001.1"/>
</dbReference>
<dbReference type="PANTHER" id="PTHR39600">
    <property type="entry name" value="PEPTIDASE INHIBITOR I78 FAMILY PROTEIN"/>
    <property type="match status" value="1"/>
</dbReference>
<keyword evidence="2" id="KW-1185">Reference proteome</keyword>
<evidence type="ECO:0000313" key="2">
    <source>
        <dbReference type="Proteomes" id="UP000197783"/>
    </source>
</evidence>
<protein>
    <submittedName>
        <fullName evidence="1">Peptidase inhibitor I78 family protein</fullName>
    </submittedName>
</protein>
<dbReference type="OrthoDB" id="8724542at2"/>
<dbReference type="Pfam" id="PF11720">
    <property type="entry name" value="Inhibitor_I78"/>
    <property type="match status" value="1"/>
</dbReference>